<evidence type="ECO:0000313" key="2">
    <source>
        <dbReference type="EMBL" id="SFU45660.1"/>
    </source>
</evidence>
<feature type="transmembrane region" description="Helical" evidence="1">
    <location>
        <begin position="169"/>
        <end position="186"/>
    </location>
</feature>
<dbReference type="AlphaFoldDB" id="A0A1I7GB31"/>
<dbReference type="Proteomes" id="UP000183508">
    <property type="component" value="Unassembled WGS sequence"/>
</dbReference>
<dbReference type="PANTHER" id="PTHR36833">
    <property type="entry name" value="SLR0610 PROTEIN-RELATED"/>
    <property type="match status" value="1"/>
</dbReference>
<dbReference type="STRING" id="392015.SAMN05421543_102113"/>
<keyword evidence="1" id="KW-0472">Membrane</keyword>
<gene>
    <name evidence="2" type="ORF">SAMN05421543_102113</name>
</gene>
<proteinExistence type="predicted"/>
<feature type="transmembrane region" description="Helical" evidence="1">
    <location>
        <begin position="125"/>
        <end position="149"/>
    </location>
</feature>
<sequence length="198" mass="21914">MLFIRTCAIGLKDSLCSGVRNLANAIWNGTIDQHLTQPGNVLSKNLVDENVQVLPVILAWGVVTGTLWTLLRPHAPAWLIVTFGVSGGLILFSMELILMSLTFWNIHPGQLHWMLFFVEEQYAQYPLTIFHPVIQAALTFLIPIGFVAFYPVASLYPVQVPMGISPPAWVPYLVAVVLLTLALVIWKAGLDRYTSTGT</sequence>
<dbReference type="EMBL" id="FPBV01000002">
    <property type="protein sequence ID" value="SFU45660.1"/>
    <property type="molecule type" value="Genomic_DNA"/>
</dbReference>
<keyword evidence="3" id="KW-1185">Reference proteome</keyword>
<evidence type="ECO:0000313" key="3">
    <source>
        <dbReference type="Proteomes" id="UP000183508"/>
    </source>
</evidence>
<evidence type="ECO:0000256" key="1">
    <source>
        <dbReference type="SAM" id="Phobius"/>
    </source>
</evidence>
<dbReference type="Pfam" id="PF06182">
    <property type="entry name" value="ABC2_membrane_6"/>
    <property type="match status" value="1"/>
</dbReference>
<name>A0A1I7GB31_9BACL</name>
<feature type="transmembrane region" description="Helical" evidence="1">
    <location>
        <begin position="77"/>
        <end position="104"/>
    </location>
</feature>
<keyword evidence="1" id="KW-0812">Transmembrane</keyword>
<protein>
    <submittedName>
        <fullName evidence="2">ABC-2 type transport system permease protein</fullName>
    </submittedName>
</protein>
<dbReference type="PANTHER" id="PTHR36833:SF1">
    <property type="entry name" value="INTEGRAL MEMBRANE TRANSPORT PROTEIN"/>
    <property type="match status" value="1"/>
</dbReference>
<feature type="transmembrane region" description="Helical" evidence="1">
    <location>
        <begin position="53"/>
        <end position="71"/>
    </location>
</feature>
<reference evidence="3" key="1">
    <citation type="submission" date="2016-10" db="EMBL/GenBank/DDBJ databases">
        <authorList>
            <person name="Varghese N."/>
        </authorList>
    </citation>
    <scope>NUCLEOTIDE SEQUENCE [LARGE SCALE GENOMIC DNA]</scope>
    <source>
        <strain evidence="3">DSM 17980</strain>
    </source>
</reference>
<keyword evidence="1" id="KW-1133">Transmembrane helix</keyword>
<accession>A0A1I7GB31</accession>
<dbReference type="InterPro" id="IPR010390">
    <property type="entry name" value="ABC-2_transporter-like"/>
</dbReference>
<organism evidence="2 3">
    <name type="scientific">Alicyclobacillus macrosporangiidus</name>
    <dbReference type="NCBI Taxonomy" id="392015"/>
    <lineage>
        <taxon>Bacteria</taxon>
        <taxon>Bacillati</taxon>
        <taxon>Bacillota</taxon>
        <taxon>Bacilli</taxon>
        <taxon>Bacillales</taxon>
        <taxon>Alicyclobacillaceae</taxon>
        <taxon>Alicyclobacillus</taxon>
    </lineage>
</organism>